<reference evidence="1" key="1">
    <citation type="submission" date="2024-02" db="EMBL/GenBank/DDBJ databases">
        <authorList>
            <consortium name="Clinical and Environmental Microbiology Branch: Whole genome sequencing antimicrobial resistance pathogens in the healthcare setting"/>
        </authorList>
    </citation>
    <scope>NUCLEOTIDE SEQUENCE</scope>
    <source>
        <strain evidence="1">2020GO-00142</strain>
    </source>
</reference>
<dbReference type="Gene3D" id="3.15.10.40">
    <property type="entry name" value="Uncharacterised protein PF07273, DUF1439"/>
    <property type="match status" value="1"/>
</dbReference>
<gene>
    <name evidence="1" type="ORF">JRA39_003264</name>
</gene>
<dbReference type="Pfam" id="PF07273">
    <property type="entry name" value="DUF1439"/>
    <property type="match status" value="1"/>
</dbReference>
<proteinExistence type="predicted"/>
<dbReference type="EMBL" id="AAZDVE040000030">
    <property type="protein sequence ID" value="EMP9434169.1"/>
    <property type="molecule type" value="Genomic_DNA"/>
</dbReference>
<dbReference type="NCBIfam" id="NF007894">
    <property type="entry name" value="PRK10598.1"/>
    <property type="match status" value="1"/>
</dbReference>
<keyword evidence="1" id="KW-0449">Lipoprotein</keyword>
<dbReference type="PROSITE" id="PS51257">
    <property type="entry name" value="PROKAR_LIPOPROTEIN"/>
    <property type="match status" value="1"/>
</dbReference>
<protein>
    <submittedName>
        <fullName evidence="1">Lipoprotein</fullName>
    </submittedName>
</protein>
<organism evidence="1">
    <name type="scientific">Providencia stuartii</name>
    <dbReference type="NCBI Taxonomy" id="588"/>
    <lineage>
        <taxon>Bacteria</taxon>
        <taxon>Pseudomonadati</taxon>
        <taxon>Pseudomonadota</taxon>
        <taxon>Gammaproteobacteria</taxon>
        <taxon>Enterobacterales</taxon>
        <taxon>Morganellaceae</taxon>
        <taxon>Providencia</taxon>
    </lineage>
</organism>
<accession>A0AAI9I1Q6</accession>
<comment type="caution">
    <text evidence="1">The sequence shown here is derived from an EMBL/GenBank/DDBJ whole genome shotgun (WGS) entry which is preliminary data.</text>
</comment>
<name>A0AAI9I1Q6_PROST</name>
<dbReference type="InterPro" id="IPR010835">
    <property type="entry name" value="DUF1439"/>
</dbReference>
<evidence type="ECO:0000313" key="1">
    <source>
        <dbReference type="EMBL" id="EMP9434169.1"/>
    </source>
</evidence>
<sequence>MKQFILAAMIGCLTILTGCSQITEFSISENTLNQYLATKVKYNHKVGISGVADADIQLANLKSEIGRSEPGKVALAGDATVNLDTLLGKTEAKIALTLTARPYFDVKTGSIYLKELNISQYQVTPENMDTAIAAVIPYLNSSLETFFETQPVYVLNPDNGAAEATAKKLAKGLEIKPGKLIIPLVE</sequence>
<dbReference type="AlphaFoldDB" id="A0AAI9I1Q6"/>